<feature type="chain" id="PRO_5034955975" evidence="13">
    <location>
        <begin position="30"/>
        <end position="1480"/>
    </location>
</feature>
<keyword evidence="6 12" id="KW-0472">Membrane</keyword>
<dbReference type="PROSITE" id="PS50287">
    <property type="entry name" value="SRCR_2"/>
    <property type="match status" value="11"/>
</dbReference>
<dbReference type="Gene3D" id="3.10.250.10">
    <property type="entry name" value="SRCR-like domain"/>
    <property type="match status" value="11"/>
</dbReference>
<feature type="domain" description="SRCR" evidence="14">
    <location>
        <begin position="49"/>
        <end position="151"/>
    </location>
</feature>
<sequence length="1480" mass="162183">MEPTVYRFFEPHLVLFVCVVAGCAVPSHSLESDVSSGQETTTATGKLQVRLSGGFTPNEGRVMIFAEEQWILLCDADWGLSEADVVCRQLGYGYATMAWRGAHFGEPKGIGDESMITLSCMGTESELSACSHRRISSEICGKFKTAGVRCVNVSVFKENQVRLIGGITPNVGRIEIFQNGTWNLICRESWGVTEASVACRELGYPGALADWGKTWIHLDRAAILQKSVAFVSCSGVEDKLSKCKVGTTRNFHCQESATVSCSAGDRNGPLPYEIRLTGTDQPNKGRVEVHLGDSWGTICDQSWGLKDATVVCRQLGYPYAAAAPRGAHFGQGTGQVLLGHVGCSGHERHLLECPRSGIGATGCLHDRDAGVVCSLDHTVNLPGTIVRLSGGSSGFVEFFHDGQWWRVCGHGWDQNDASVVCRQLGYHSPTNISPLTFKSTTWSGDSEEENVAALIDRMRCHGNESSLALCQNDVLGPKTCQTSMAAVDCNGNTPPRSIEPANSVRLADGVYPMEGRVEVYLDGAWATVCGDRWDMTDAEVVCRQLGFNHATAALIRAHFGPGSGPIVLDEVDCVGDEEELMDCQAKKWYQHDCQHRQDAGVRCDSRQVSQDYSIRLSGGATPNSGRLEVFLNGLWHTVCDVAGTWDIREAQVVCQELGFPGALAPWAKIIGVLNGARSRRSFESVECLGNESKIAQCRLGLVGGLDCGGVEHEARVLCASRPLENLPYSVRLEGGNNDREGKVQILQNDHWLPVCGDDWGIADARVVCKQLGYQFAKSATIVPEDFSKEQRQLRTENNRAKFKRSFPHVRGLSGFRCTGHEDHLLQCHYRDGQMVGCARGVVAHVVCSDKPSIPAGERLRLSGGTGESEGRVEVYFEGMWWKICGDDWDIRDANVVCHQLGYSSDLAVYKLSDSLSNDVICENPADESFGDLVKNVDCDLEYLMSDLQCTGNETSVVDCRHAGFGRQYCSGDQDAAAWCDGKRTKQIFEARLGASDPRRPYEGRVELNHGGRWWFVCKDGWDQHDATVLCHQLGFPGVDSADLQPSYRVRGSSEGVGFLLDDLQCDGTEDNIAECLHSGVGRERCTRRVAAGVRCATDLLMIQGEDIRLIGGNTVLEGRVEVYHDQRWWTICDDKWDIKAAGVACRQLGLPAAESAVFGAYFGKGREGTGILLDEIDCKGSEGNLLECAHHVLGEHDCNHAQDAGVKCSPPTVHHQLKLPKPVRLAGGSNISEGRVEIYHEFRWWTVCKSGNESDDMNAALVVCRQLDFTSPRAVLPVDQFQAAPSYTRALFTLLLCKGWERNLSLCRHEELSLTDQGCEHSQELAVRCTDGNGSGSSPPWTSPTRRKRSGPTTPVLAVIIATVFVTGFLIGSLILYHVYKACNRFLSRHPAIISGDAVRSPRTAANLDRPELAREAKESSRNKDMFIELYPLAPVPDCEDTDTDGDEENEYSDWGSTPIRRETNLPPHTPDVTYDGTLV</sequence>
<accession>A0A8B7YTX8</accession>
<dbReference type="RefSeq" id="XP_022096152.1">
    <property type="nucleotide sequence ID" value="XM_022240460.1"/>
</dbReference>
<proteinExistence type="predicted"/>
<evidence type="ECO:0000256" key="2">
    <source>
        <dbReference type="ARBA" id="ARBA00022692"/>
    </source>
</evidence>
<feature type="domain" description="SRCR" evidence="14">
    <location>
        <begin position="859"/>
        <end position="980"/>
    </location>
</feature>
<feature type="disulfide bond" evidence="10">
    <location>
        <begin position="343"/>
        <end position="353"/>
    </location>
</feature>
<dbReference type="PRINTS" id="PR00258">
    <property type="entry name" value="SPERACTRCPTR"/>
</dbReference>
<evidence type="ECO:0000259" key="14">
    <source>
        <dbReference type="PROSITE" id="PS50287"/>
    </source>
</evidence>
<feature type="transmembrane region" description="Helical" evidence="12">
    <location>
        <begin position="1356"/>
        <end position="1380"/>
    </location>
</feature>
<feature type="disulfide bond" evidence="10">
    <location>
        <begin position="299"/>
        <end position="363"/>
    </location>
</feature>
<feature type="disulfide bond" evidence="10">
    <location>
        <begin position="529"/>
        <end position="593"/>
    </location>
</feature>
<evidence type="ECO:0000256" key="13">
    <source>
        <dbReference type="SAM" id="SignalP"/>
    </source>
</evidence>
<dbReference type="PANTHER" id="PTHR19331:SF465">
    <property type="entry name" value="EGG PEPTIDE SPERACT RECEPTOR"/>
    <property type="match status" value="1"/>
</dbReference>
<feature type="region of interest" description="Disordered" evidence="11">
    <location>
        <begin position="1435"/>
        <end position="1480"/>
    </location>
</feature>
<evidence type="ECO:0000256" key="8">
    <source>
        <dbReference type="ARBA" id="ARBA00023170"/>
    </source>
</evidence>
<dbReference type="InterPro" id="IPR036772">
    <property type="entry name" value="SRCR-like_dom_sf"/>
</dbReference>
<evidence type="ECO:0000256" key="12">
    <source>
        <dbReference type="SAM" id="Phobius"/>
    </source>
</evidence>
<dbReference type="PROSITE" id="PS51257">
    <property type="entry name" value="PROKAR_LIPOPROTEIN"/>
    <property type="match status" value="1"/>
</dbReference>
<keyword evidence="9" id="KW-0325">Glycoprotein</keyword>
<feature type="disulfide bond" evidence="10">
    <location>
        <begin position="1178"/>
        <end position="1188"/>
    </location>
</feature>
<feature type="domain" description="SRCR" evidence="14">
    <location>
        <begin position="504"/>
        <end position="604"/>
    </location>
</feature>
<keyword evidence="8" id="KW-0675">Receptor</keyword>
<feature type="disulfide bond" evidence="10">
    <location>
        <begin position="1297"/>
        <end position="1307"/>
    </location>
</feature>
<evidence type="ECO:0000256" key="6">
    <source>
        <dbReference type="ARBA" id="ARBA00023136"/>
    </source>
</evidence>
<feature type="disulfide bond" evidence="10">
    <location>
        <begin position="573"/>
        <end position="583"/>
    </location>
</feature>
<keyword evidence="4" id="KW-0677">Repeat</keyword>
<dbReference type="PROSITE" id="PS00420">
    <property type="entry name" value="SRCR_1"/>
    <property type="match status" value="1"/>
</dbReference>
<keyword evidence="2 12" id="KW-0812">Transmembrane</keyword>
<feature type="domain" description="SRCR" evidence="14">
    <location>
        <begin position="1223"/>
        <end position="1330"/>
    </location>
</feature>
<keyword evidence="7 10" id="KW-1015">Disulfide bond</keyword>
<dbReference type="GO" id="GO:0016020">
    <property type="term" value="C:membrane"/>
    <property type="evidence" value="ECO:0007669"/>
    <property type="project" value="UniProtKB-SubCell"/>
</dbReference>
<keyword evidence="3 13" id="KW-0732">Signal</keyword>
<feature type="disulfide bond" evidence="10">
    <location>
        <begin position="1065"/>
        <end position="1075"/>
    </location>
</feature>
<feature type="disulfide bond" evidence="10">
    <location>
        <begin position="233"/>
        <end position="243"/>
    </location>
</feature>
<feature type="disulfide bond" evidence="10">
    <location>
        <begin position="312"/>
        <end position="373"/>
    </location>
</feature>
<feature type="compositionally biased region" description="Acidic residues" evidence="11">
    <location>
        <begin position="1438"/>
        <end position="1452"/>
    </location>
</feature>
<dbReference type="FunFam" id="3.10.250.10:FF:000006">
    <property type="entry name" value="neurotrypsin isoform X2"/>
    <property type="match status" value="1"/>
</dbReference>
<evidence type="ECO:0000256" key="11">
    <source>
        <dbReference type="SAM" id="MobiDB-lite"/>
    </source>
</evidence>
<evidence type="ECO:0000256" key="7">
    <source>
        <dbReference type="ARBA" id="ARBA00023157"/>
    </source>
</evidence>
<dbReference type="SMART" id="SM00202">
    <property type="entry name" value="SR"/>
    <property type="match status" value="11"/>
</dbReference>
<feature type="disulfide bond" evidence="10">
    <location>
        <begin position="542"/>
        <end position="603"/>
    </location>
</feature>
<dbReference type="PANTHER" id="PTHR19331">
    <property type="entry name" value="SCAVENGER RECEPTOR DOMAIN-CONTAINING"/>
    <property type="match status" value="1"/>
</dbReference>
<name>A0A8B7YTX8_ACAPL</name>
<feature type="signal peptide" evidence="13">
    <location>
        <begin position="1"/>
        <end position="29"/>
    </location>
</feature>
<evidence type="ECO:0000256" key="1">
    <source>
        <dbReference type="ARBA" id="ARBA00004167"/>
    </source>
</evidence>
<organism evidence="15 16">
    <name type="scientific">Acanthaster planci</name>
    <name type="common">Crown-of-thorns starfish</name>
    <dbReference type="NCBI Taxonomy" id="133434"/>
    <lineage>
        <taxon>Eukaryota</taxon>
        <taxon>Metazoa</taxon>
        <taxon>Echinodermata</taxon>
        <taxon>Eleutherozoa</taxon>
        <taxon>Asterozoa</taxon>
        <taxon>Asteroidea</taxon>
        <taxon>Valvatacea</taxon>
        <taxon>Valvatida</taxon>
        <taxon>Acanthasteridae</taxon>
        <taxon>Acanthaster</taxon>
    </lineage>
</organism>
<feature type="disulfide bond" evidence="10">
    <location>
        <begin position="687"/>
        <end position="697"/>
    </location>
</feature>
<feature type="disulfide bond" evidence="10">
    <location>
        <begin position="120"/>
        <end position="130"/>
    </location>
</feature>
<dbReference type="SUPFAM" id="SSF56487">
    <property type="entry name" value="SRCR-like"/>
    <property type="match status" value="11"/>
</dbReference>
<dbReference type="Proteomes" id="UP000694845">
    <property type="component" value="Unplaced"/>
</dbReference>
<feature type="domain" description="SRCR" evidence="14">
    <location>
        <begin position="161"/>
        <end position="262"/>
    </location>
</feature>
<gene>
    <name evidence="16" type="primary">LOC110982203</name>
</gene>
<dbReference type="FunFam" id="3.10.250.10:FF:000016">
    <property type="entry name" value="Scavenger receptor cysteine-rich protein type 12"/>
    <property type="match status" value="7"/>
</dbReference>
<dbReference type="InterPro" id="IPR001190">
    <property type="entry name" value="SRCR"/>
</dbReference>
<dbReference type="GeneID" id="110982203"/>
<dbReference type="KEGG" id="aplc:110982203"/>
<evidence type="ECO:0000256" key="4">
    <source>
        <dbReference type="ARBA" id="ARBA00022737"/>
    </source>
</evidence>
<dbReference type="OMA" id="DCNGNMP"/>
<feature type="disulfide bond" evidence="10">
    <location>
        <begin position="949"/>
        <end position="959"/>
    </location>
</feature>
<feature type="domain" description="SRCR" evidence="14">
    <location>
        <begin position="614"/>
        <end position="719"/>
    </location>
</feature>
<evidence type="ECO:0000313" key="15">
    <source>
        <dbReference type="Proteomes" id="UP000694845"/>
    </source>
</evidence>
<evidence type="ECO:0000256" key="5">
    <source>
        <dbReference type="ARBA" id="ARBA00022989"/>
    </source>
</evidence>
<comment type="caution">
    <text evidence="10">Lacks conserved residue(s) required for the propagation of feature annotation.</text>
</comment>
<evidence type="ECO:0000256" key="3">
    <source>
        <dbReference type="ARBA" id="ARBA00022729"/>
    </source>
</evidence>
<feature type="domain" description="SRCR" evidence="14">
    <location>
        <begin position="730"/>
        <end position="848"/>
    </location>
</feature>
<feature type="domain" description="SRCR" evidence="14">
    <location>
        <begin position="386"/>
        <end position="490"/>
    </location>
</feature>
<keyword evidence="5 12" id="KW-1133">Transmembrane helix</keyword>
<evidence type="ECO:0000256" key="10">
    <source>
        <dbReference type="PROSITE-ProRule" id="PRU00196"/>
    </source>
</evidence>
<dbReference type="Pfam" id="PF00530">
    <property type="entry name" value="SRCR"/>
    <property type="match status" value="11"/>
</dbReference>
<reference evidence="16" key="1">
    <citation type="submission" date="2025-08" db="UniProtKB">
        <authorList>
            <consortium name="RefSeq"/>
        </authorList>
    </citation>
    <scope>IDENTIFICATION</scope>
</reference>
<evidence type="ECO:0000313" key="16">
    <source>
        <dbReference type="RefSeq" id="XP_022096152.1"/>
    </source>
</evidence>
<dbReference type="FunFam" id="3.10.250.10:FF:000007">
    <property type="entry name" value="Soluble scavenger receptor cysteine-rich domain-containing protein SSC5D"/>
    <property type="match status" value="3"/>
</dbReference>
<feature type="domain" description="SRCR" evidence="14">
    <location>
        <begin position="1107"/>
        <end position="1209"/>
    </location>
</feature>
<feature type="region of interest" description="Disordered" evidence="11">
    <location>
        <begin position="1330"/>
        <end position="1351"/>
    </location>
</feature>
<feature type="disulfide bond" evidence="10">
    <location>
        <begin position="460"/>
        <end position="470"/>
    </location>
</feature>
<keyword evidence="15" id="KW-1185">Reference proteome</keyword>
<comment type="subcellular location">
    <subcellularLocation>
        <location evidence="1">Membrane</location>
        <topology evidence="1">Single-pass membrane protein</topology>
    </subcellularLocation>
</comment>
<evidence type="ECO:0000256" key="9">
    <source>
        <dbReference type="ARBA" id="ARBA00023180"/>
    </source>
</evidence>
<feature type="disulfide bond" evidence="10">
    <location>
        <begin position="817"/>
        <end position="827"/>
    </location>
</feature>
<feature type="domain" description="SRCR" evidence="14">
    <location>
        <begin position="990"/>
        <end position="1096"/>
    </location>
</feature>
<feature type="domain" description="SRCR" evidence="14">
    <location>
        <begin position="274"/>
        <end position="374"/>
    </location>
</feature>
<dbReference type="OrthoDB" id="532981at2759"/>
<protein>
    <submittedName>
        <fullName evidence="16">Scavenger receptor cysteine-rich domain superfamily protein-like isoform X1</fullName>
    </submittedName>
</protein>